<comment type="caution">
    <text evidence="1">The sequence shown here is derived from an EMBL/GenBank/DDBJ whole genome shotgun (WGS) entry which is preliminary data.</text>
</comment>
<name>A0A557P9M3_9VIBR</name>
<protein>
    <submittedName>
        <fullName evidence="1">Uncharacterized protein</fullName>
    </submittedName>
</protein>
<dbReference type="AlphaFoldDB" id="A0A557P9M3"/>
<organism evidence="1 2">
    <name type="scientific">Vibrio algivorus</name>
    <dbReference type="NCBI Taxonomy" id="1667024"/>
    <lineage>
        <taxon>Bacteria</taxon>
        <taxon>Pseudomonadati</taxon>
        <taxon>Pseudomonadota</taxon>
        <taxon>Gammaproteobacteria</taxon>
        <taxon>Vibrionales</taxon>
        <taxon>Vibrionaceae</taxon>
        <taxon>Vibrio</taxon>
    </lineage>
</organism>
<evidence type="ECO:0000313" key="2">
    <source>
        <dbReference type="Proteomes" id="UP000319828"/>
    </source>
</evidence>
<gene>
    <name evidence="1" type="ORF">FOF44_07080</name>
</gene>
<dbReference type="EMBL" id="VMKJ01000010">
    <property type="protein sequence ID" value="TVO37365.1"/>
    <property type="molecule type" value="Genomic_DNA"/>
</dbReference>
<accession>A0A557P9M3</accession>
<reference evidence="1 2" key="1">
    <citation type="submission" date="2019-07" db="EMBL/GenBank/DDBJ databases">
        <title>The draft genome sequence of Vibrio algivorus M1486.</title>
        <authorList>
            <person name="Meng X."/>
        </authorList>
    </citation>
    <scope>NUCLEOTIDE SEQUENCE [LARGE SCALE GENOMIC DNA]</scope>
    <source>
        <strain evidence="1 2">M1486</strain>
    </source>
</reference>
<sequence>MNQLNALERIGRTGLKTVRFDTGVGGIQEYTQMDYAHMLAGLSKEATAWAMYAYSNTEDEKSLSFLTARLSKIILRKYPKIPPKSVVGLVKITLREALMYCPGDSTRKGCQVTLKCRAMGLPRRTFYNHKISIDLATKTLLSIIFSLESQISSNLNDQNIGLKADSDALI</sequence>
<dbReference type="Proteomes" id="UP000319828">
    <property type="component" value="Unassembled WGS sequence"/>
</dbReference>
<proteinExistence type="predicted"/>
<evidence type="ECO:0000313" key="1">
    <source>
        <dbReference type="EMBL" id="TVO37365.1"/>
    </source>
</evidence>
<dbReference type="RefSeq" id="WP_144387876.1">
    <property type="nucleotide sequence ID" value="NZ_CANNCB010000017.1"/>
</dbReference>